<dbReference type="InterPro" id="IPR050273">
    <property type="entry name" value="GppA/Ppx_hydrolase"/>
</dbReference>
<dbReference type="InterPro" id="IPR048950">
    <property type="entry name" value="Ppx_GppA_C"/>
</dbReference>
<evidence type="ECO:0000256" key="2">
    <source>
        <dbReference type="ARBA" id="ARBA00022801"/>
    </source>
</evidence>
<sequence length="515" mass="57445">MTEQRIGIIDIGSNSVRLVVYERTANGAHRVADSSKRPARLSERLDEDGRLSKTALDDLIDTLRHFSMICTHNHTSQIRAVATAAIRNAENRSEILERIKADTGLIIELLSGEEEASYGFLGMINSLHIRDGFLIDIGGGSTELSLFRNRALVRTVSLPFGCVSLNKRFGSKGLLQDDELKALEAHVTEALRHETWIGEAPGLPLVGVGGTVRALGKMHQAAHKYPFPQTHNYPITGEDTDELFNQMRKLPLDKRRKLPGLSKDRADVVVPGVAILRVLFQATRAAYYRICGAGLRDGLFHATRFPNHPKLDDVLAYSLTNLSALHPEAPKYNVMQVNRLSLELYDALNFVHQLPPQTRVVLDTASQLFRIGASIDYYEYARHSFYLIINSHLNGLSHREIIMTAAVASYKSKNRTRQHISEYRELLNESDLDVIYKLGALLQLSAALDRTETQAIGQLNTQKSGSQLLLRPVHPRGSLAVECREVEELAAEFKKLWGVFPVLDYSAMHGPSTTI</sequence>
<gene>
    <name evidence="5" type="ORF">DFP97_115103</name>
</gene>
<dbReference type="Gene3D" id="3.30.420.40">
    <property type="match status" value="1"/>
</dbReference>
<organism evidence="5 6">
    <name type="scientific">Paenibacillus prosopidis</name>
    <dbReference type="NCBI Taxonomy" id="630520"/>
    <lineage>
        <taxon>Bacteria</taxon>
        <taxon>Bacillati</taxon>
        <taxon>Bacillota</taxon>
        <taxon>Bacilli</taxon>
        <taxon>Bacillales</taxon>
        <taxon>Paenibacillaceae</taxon>
        <taxon>Paenibacillus</taxon>
    </lineage>
</organism>
<dbReference type="CDD" id="cd24052">
    <property type="entry name" value="ASKHA_NBD_HpPPX-GppA-like"/>
    <property type="match status" value="1"/>
</dbReference>
<evidence type="ECO:0000313" key="6">
    <source>
        <dbReference type="Proteomes" id="UP000252415"/>
    </source>
</evidence>
<dbReference type="Gene3D" id="1.10.3210.10">
    <property type="entry name" value="Hypothetical protein af1432"/>
    <property type="match status" value="1"/>
</dbReference>
<dbReference type="Pfam" id="PF21447">
    <property type="entry name" value="Ppx-GppA_III"/>
    <property type="match status" value="1"/>
</dbReference>
<dbReference type="InterPro" id="IPR003695">
    <property type="entry name" value="Ppx_GppA_N"/>
</dbReference>
<dbReference type="GO" id="GO:0006357">
    <property type="term" value="P:regulation of transcription by RNA polymerase II"/>
    <property type="evidence" value="ECO:0007669"/>
    <property type="project" value="TreeGrafter"/>
</dbReference>
<dbReference type="PIRSF" id="PIRSF001267">
    <property type="entry name" value="Pyrophosphatase_GppA_Ppx"/>
    <property type="match status" value="1"/>
</dbReference>
<keyword evidence="6" id="KW-1185">Reference proteome</keyword>
<dbReference type="InterPro" id="IPR030673">
    <property type="entry name" value="PyroPPase_GppA_Ppx"/>
</dbReference>
<comment type="similarity">
    <text evidence="1">Belongs to the GppA/Ppx family.</text>
</comment>
<dbReference type="OrthoDB" id="9807195at2"/>
<dbReference type="Pfam" id="PF02541">
    <property type="entry name" value="Ppx-GppA"/>
    <property type="match status" value="1"/>
</dbReference>
<keyword evidence="2" id="KW-0378">Hydrolase</keyword>
<dbReference type="Gene3D" id="3.30.420.150">
    <property type="entry name" value="Exopolyphosphatase. Domain 2"/>
    <property type="match status" value="1"/>
</dbReference>
<reference evidence="5 6" key="1">
    <citation type="submission" date="2018-07" db="EMBL/GenBank/DDBJ databases">
        <title>Genomic Encyclopedia of Type Strains, Phase III (KMG-III): the genomes of soil and plant-associated and newly described type strains.</title>
        <authorList>
            <person name="Whitman W."/>
        </authorList>
    </citation>
    <scope>NUCLEOTIDE SEQUENCE [LARGE SCALE GENOMIC DNA]</scope>
    <source>
        <strain evidence="5 6">CECT 7506</strain>
    </source>
</reference>
<dbReference type="Proteomes" id="UP000252415">
    <property type="component" value="Unassembled WGS sequence"/>
</dbReference>
<dbReference type="SUPFAM" id="SSF53067">
    <property type="entry name" value="Actin-like ATPase domain"/>
    <property type="match status" value="2"/>
</dbReference>
<dbReference type="PANTHER" id="PTHR30005">
    <property type="entry name" value="EXOPOLYPHOSPHATASE"/>
    <property type="match status" value="1"/>
</dbReference>
<dbReference type="PANTHER" id="PTHR30005:SF0">
    <property type="entry name" value="RETROGRADE REGULATION PROTEIN 2"/>
    <property type="match status" value="1"/>
</dbReference>
<evidence type="ECO:0000259" key="4">
    <source>
        <dbReference type="Pfam" id="PF21447"/>
    </source>
</evidence>
<protein>
    <submittedName>
        <fullName evidence="5">Exopolyphosphatase/guanosine-5'-triphosphate, 3'-diphosphate pyrophosphatase</fullName>
    </submittedName>
</protein>
<evidence type="ECO:0000256" key="1">
    <source>
        <dbReference type="ARBA" id="ARBA00007125"/>
    </source>
</evidence>
<accession>A0A368VME0</accession>
<comment type="caution">
    <text evidence="5">The sequence shown here is derived from an EMBL/GenBank/DDBJ whole genome shotgun (WGS) entry which is preliminary data.</text>
</comment>
<dbReference type="EMBL" id="QPJD01000015">
    <property type="protein sequence ID" value="RCW42670.1"/>
    <property type="molecule type" value="Genomic_DNA"/>
</dbReference>
<proteinExistence type="inferred from homology"/>
<dbReference type="GO" id="GO:0016787">
    <property type="term" value="F:hydrolase activity"/>
    <property type="evidence" value="ECO:0007669"/>
    <property type="project" value="UniProtKB-KW"/>
</dbReference>
<name>A0A368VME0_9BACL</name>
<dbReference type="RefSeq" id="WP_114382422.1">
    <property type="nucleotide sequence ID" value="NZ_QPJD01000015.1"/>
</dbReference>
<dbReference type="InterPro" id="IPR043129">
    <property type="entry name" value="ATPase_NBD"/>
</dbReference>
<feature type="domain" description="Ppx/GppA phosphatase C-terminal" evidence="4">
    <location>
        <begin position="337"/>
        <end position="460"/>
    </location>
</feature>
<dbReference type="AlphaFoldDB" id="A0A368VME0"/>
<feature type="domain" description="Ppx/GppA phosphatase N-terminal" evidence="3">
    <location>
        <begin position="22"/>
        <end position="300"/>
    </location>
</feature>
<evidence type="ECO:0000313" key="5">
    <source>
        <dbReference type="EMBL" id="RCW42670.1"/>
    </source>
</evidence>
<evidence type="ECO:0000259" key="3">
    <source>
        <dbReference type="Pfam" id="PF02541"/>
    </source>
</evidence>
<dbReference type="SUPFAM" id="SSF109604">
    <property type="entry name" value="HD-domain/PDEase-like"/>
    <property type="match status" value="1"/>
</dbReference>